<dbReference type="RefSeq" id="WP_055290502.1">
    <property type="nucleotide sequence ID" value="NZ_CP173382.1"/>
</dbReference>
<dbReference type="OrthoDB" id="9768556at2"/>
<evidence type="ECO:0000313" key="5">
    <source>
        <dbReference type="Proteomes" id="UP000095492"/>
    </source>
</evidence>
<organism evidence="3 5">
    <name type="scientific">Eubacterium ramulus</name>
    <dbReference type="NCBI Taxonomy" id="39490"/>
    <lineage>
        <taxon>Bacteria</taxon>
        <taxon>Bacillati</taxon>
        <taxon>Bacillota</taxon>
        <taxon>Clostridia</taxon>
        <taxon>Eubacteriales</taxon>
        <taxon>Eubacteriaceae</taxon>
        <taxon>Eubacterium</taxon>
    </lineage>
</organism>
<evidence type="ECO:0000256" key="1">
    <source>
        <dbReference type="SAM" id="MobiDB-lite"/>
    </source>
</evidence>
<reference evidence="4 6" key="2">
    <citation type="journal article" date="2019" name="Nat. Med.">
        <title>A library of human gut bacterial isolates paired with longitudinal multiomics data enables mechanistic microbiome research.</title>
        <authorList>
            <person name="Poyet M."/>
            <person name="Groussin M."/>
            <person name="Gibbons S.M."/>
            <person name="Avila-Pacheco J."/>
            <person name="Jiang X."/>
            <person name="Kearney S.M."/>
            <person name="Perrotta A.R."/>
            <person name="Berdy B."/>
            <person name="Zhao S."/>
            <person name="Lieberman T.D."/>
            <person name="Swanson P.K."/>
            <person name="Smith M."/>
            <person name="Roesemann S."/>
            <person name="Alexander J.E."/>
            <person name="Rich S.A."/>
            <person name="Livny J."/>
            <person name="Vlamakis H."/>
            <person name="Clish C."/>
            <person name="Bullock K."/>
            <person name="Deik A."/>
            <person name="Scott J."/>
            <person name="Pierce K.A."/>
            <person name="Xavier R.J."/>
            <person name="Alm E.J."/>
        </authorList>
    </citation>
    <scope>NUCLEOTIDE SEQUENCE [LARGE SCALE GENOMIC DNA]</scope>
    <source>
        <strain evidence="4 6">BIOML-A3</strain>
    </source>
</reference>
<feature type="domain" description="Phage terminase large subunit N-terminal" evidence="2">
    <location>
        <begin position="146"/>
        <end position="347"/>
    </location>
</feature>
<reference evidence="3 5" key="1">
    <citation type="submission" date="2015-09" db="EMBL/GenBank/DDBJ databases">
        <authorList>
            <consortium name="Pathogen Informatics"/>
        </authorList>
    </citation>
    <scope>NUCLEOTIDE SEQUENCE [LARGE SCALE GENOMIC DNA]</scope>
    <source>
        <strain evidence="3 5">2789STDY5608891</strain>
    </source>
</reference>
<dbReference type="InterPro" id="IPR052380">
    <property type="entry name" value="Viral_DNA_packaging_terminase"/>
</dbReference>
<dbReference type="Gene3D" id="3.40.50.300">
    <property type="entry name" value="P-loop containing nucleotide triphosphate hydrolases"/>
    <property type="match status" value="1"/>
</dbReference>
<accession>A0A173ULR4</accession>
<dbReference type="Proteomes" id="UP000095492">
    <property type="component" value="Unassembled WGS sequence"/>
</dbReference>
<feature type="compositionally biased region" description="Basic and acidic residues" evidence="1">
    <location>
        <begin position="17"/>
        <end position="27"/>
    </location>
</feature>
<evidence type="ECO:0000313" key="4">
    <source>
        <dbReference type="EMBL" id="MSD17413.1"/>
    </source>
</evidence>
<dbReference type="PANTHER" id="PTHR39184:SF1">
    <property type="entry name" value="PBSX PHAGE TERMINASE LARGE SUBUNIT"/>
    <property type="match status" value="1"/>
</dbReference>
<dbReference type="InterPro" id="IPR027417">
    <property type="entry name" value="P-loop_NTPase"/>
</dbReference>
<evidence type="ECO:0000313" key="3">
    <source>
        <dbReference type="EMBL" id="CUN15774.1"/>
    </source>
</evidence>
<gene>
    <name evidence="3" type="ORF">ERS852448_02123</name>
    <name evidence="4" type="ORF">GKE72_15405</name>
</gene>
<dbReference type="Proteomes" id="UP000431304">
    <property type="component" value="Unassembled WGS sequence"/>
</dbReference>
<protein>
    <submittedName>
        <fullName evidence="3">Bacteriophage terminase large (ATPase) subunit and inactivated derivatives</fullName>
    </submittedName>
</protein>
<dbReference type="Gene3D" id="3.30.420.280">
    <property type="match status" value="1"/>
</dbReference>
<dbReference type="AlphaFoldDB" id="A0A173ULR4"/>
<dbReference type="EMBL" id="WKRA01000043">
    <property type="protein sequence ID" value="MSD17413.1"/>
    <property type="molecule type" value="Genomic_DNA"/>
</dbReference>
<evidence type="ECO:0000259" key="2">
    <source>
        <dbReference type="Pfam" id="PF04466"/>
    </source>
</evidence>
<proteinExistence type="predicted"/>
<dbReference type="EMBL" id="CYYA01000015">
    <property type="protein sequence ID" value="CUN15774.1"/>
    <property type="molecule type" value="Genomic_DNA"/>
</dbReference>
<dbReference type="InterPro" id="IPR035412">
    <property type="entry name" value="Terminase_L_N"/>
</dbReference>
<dbReference type="GeneID" id="97391184"/>
<dbReference type="STRING" id="39490.ERS852448_02123"/>
<sequence>MANSSNLMPIELLNARRTREERSENAKKAGKASGEARNQKANFKKALNLLLTAQVETEWTEQLQALGLDSTYESVINASMILQAAQGNVKAYEAIAKYAGQLNPEEETEETAHAWSIPITDITSDFVEPYRSIHAAFSGEENIREIVSKGGRGSIKSNFWAAVAEETIYQDPEAHVVYTRRYKVDLRGSVYNQFMKTVIRHGHLDDWEFTTSPMMARYKKTGQCVIFVGADKPISLKSYNLSFGYVKLLIHEECDEMAGIEQMDNIEDTFLRSDTPALDIKVFNPPKSKNNFMNQYVEECRKKAETRVFHSYYFNVPVKWLGKRFFERAEWFKIHKPRYYANNYMGEVTGTGGGIFENVEERVIPDEEISNMPYFDYGLDFGFEHPQAFIKSYYDQDEDILYCVDEVYSKRCKNSTFARKIKKYMNVEIICDSARPDSIAEMQDWGFNATGAVKRWGSGHGRDYCWEWLQMAKKIVVDPDRCPHLAHELTTLEHEQLKDGSFSSEYPKLGEDCVMALIYGNNRNIMESRRNSGLYDDNEEEEMEDDDE</sequence>
<dbReference type="Pfam" id="PF04466">
    <property type="entry name" value="Terminase_3"/>
    <property type="match status" value="1"/>
</dbReference>
<feature type="region of interest" description="Disordered" evidence="1">
    <location>
        <begin position="1"/>
        <end position="37"/>
    </location>
</feature>
<evidence type="ECO:0000313" key="6">
    <source>
        <dbReference type="Proteomes" id="UP000431304"/>
    </source>
</evidence>
<name>A0A173ULR4_EUBRA</name>
<dbReference type="PANTHER" id="PTHR39184">
    <property type="match status" value="1"/>
</dbReference>